<keyword evidence="2" id="KW-0698">rRNA processing</keyword>
<dbReference type="Gene3D" id="3.30.950.10">
    <property type="entry name" value="Methyltransferase, Cobalt-precorrin-4 Transmethylase, Domain 2"/>
    <property type="match status" value="1"/>
</dbReference>
<dbReference type="InterPro" id="IPR000878">
    <property type="entry name" value="4pyrrol_Mease"/>
</dbReference>
<dbReference type="GO" id="GO:0032259">
    <property type="term" value="P:methylation"/>
    <property type="evidence" value="ECO:0007669"/>
    <property type="project" value="UniProtKB-KW"/>
</dbReference>
<gene>
    <name evidence="7" type="primary">yabC</name>
    <name evidence="7" type="ORF">STURON_00889</name>
</gene>
<feature type="domain" description="Tetrapyrrole methylase" evidence="6">
    <location>
        <begin position="14"/>
        <end position="214"/>
    </location>
</feature>
<evidence type="ECO:0000259" key="6">
    <source>
        <dbReference type="Pfam" id="PF00590"/>
    </source>
</evidence>
<keyword evidence="5" id="KW-0949">S-adenosyl-L-methionine</keyword>
<dbReference type="PANTHER" id="PTHR46111:SF1">
    <property type="entry name" value="RIBOSOMAL RNA SMALL SUBUNIT METHYLTRANSFERASE I"/>
    <property type="match status" value="1"/>
</dbReference>
<dbReference type="KEGG" id="stur:STURON_00889"/>
<organism evidence="7 8">
    <name type="scientific">Spiroplasma turonicum</name>
    <dbReference type="NCBI Taxonomy" id="216946"/>
    <lineage>
        <taxon>Bacteria</taxon>
        <taxon>Bacillati</taxon>
        <taxon>Mycoplasmatota</taxon>
        <taxon>Mollicutes</taxon>
        <taxon>Entomoplasmatales</taxon>
        <taxon>Spiroplasmataceae</taxon>
        <taxon>Spiroplasma</taxon>
    </lineage>
</organism>
<name>A0A0K1P770_9MOLU</name>
<dbReference type="PROSITE" id="PS01296">
    <property type="entry name" value="RSMI"/>
    <property type="match status" value="1"/>
</dbReference>
<evidence type="ECO:0000256" key="4">
    <source>
        <dbReference type="ARBA" id="ARBA00022679"/>
    </source>
</evidence>
<dbReference type="RefSeq" id="WP_075048701.1">
    <property type="nucleotide sequence ID" value="NZ_CP012328.1"/>
</dbReference>
<evidence type="ECO:0000256" key="1">
    <source>
        <dbReference type="ARBA" id="ARBA00022490"/>
    </source>
</evidence>
<sequence length="290" mass="33255">MLKIQNTFKNNNKTIYLVGTPIGNLDDISLRAIEVLKNSDLIYCEDKRVSINLLNKYSIKTRLKTLHKFNEQEEFDYFKTEINDYNKISIISDAGVPCISDPGMYFVNSILNFYDDINITAVNAGPAYIHTLLVSGFISYKNIFLGFLKKNTNDEIIEQINNNSTIVCFYESVHRIITRINSLSLLLPLETNIVIGREISKINEQFIHGTLEEVKAYLNSNDFIAKGEFSIVLDLSNIKILDNISENKIEELVLSLKTNGLTNKDIIKELHQKYKINKNTLSNIIYKLKK</sequence>
<evidence type="ECO:0000313" key="8">
    <source>
        <dbReference type="Proteomes" id="UP000067243"/>
    </source>
</evidence>
<evidence type="ECO:0000256" key="2">
    <source>
        <dbReference type="ARBA" id="ARBA00022552"/>
    </source>
</evidence>
<dbReference type="PANTHER" id="PTHR46111">
    <property type="entry name" value="RIBOSOMAL RNA SMALL SUBUNIT METHYLTRANSFERASE I"/>
    <property type="match status" value="1"/>
</dbReference>
<dbReference type="CDD" id="cd11648">
    <property type="entry name" value="RsmI"/>
    <property type="match status" value="1"/>
</dbReference>
<reference evidence="7 8" key="1">
    <citation type="journal article" date="2015" name="Genome Announc.">
        <title>Complete Genome Sequence of Spiroplasma turonicum Strain Tab4cT, a Parasite of a Horse Fly, Haematopota sp. (Diptera: Tabanidae).</title>
        <authorList>
            <person name="Davis R.E."/>
            <person name="Shao J."/>
            <person name="Zhao Y."/>
            <person name="Gasparich G.E."/>
            <person name="Gaynor B.J."/>
            <person name="Donofrio N."/>
        </authorList>
    </citation>
    <scope>NUCLEOTIDE SEQUENCE [LARGE SCALE GENOMIC DNA]</scope>
    <source>
        <strain evidence="7 8">Tab4c</strain>
    </source>
</reference>
<dbReference type="Pfam" id="PF00590">
    <property type="entry name" value="TP_methylase"/>
    <property type="match status" value="1"/>
</dbReference>
<dbReference type="STRING" id="216946.STURO_v1c08840"/>
<keyword evidence="4 7" id="KW-0808">Transferase</keyword>
<dbReference type="EMBL" id="CP012328">
    <property type="protein sequence ID" value="AKU80135.1"/>
    <property type="molecule type" value="Genomic_DNA"/>
</dbReference>
<dbReference type="InterPro" id="IPR035996">
    <property type="entry name" value="4pyrrol_Methylase_sf"/>
</dbReference>
<evidence type="ECO:0000256" key="3">
    <source>
        <dbReference type="ARBA" id="ARBA00022603"/>
    </source>
</evidence>
<dbReference type="InterPro" id="IPR014777">
    <property type="entry name" value="4pyrrole_Mease_sub1"/>
</dbReference>
<dbReference type="GO" id="GO:0008168">
    <property type="term" value="F:methyltransferase activity"/>
    <property type="evidence" value="ECO:0007669"/>
    <property type="project" value="UniProtKB-KW"/>
</dbReference>
<keyword evidence="8" id="KW-1185">Reference proteome</keyword>
<dbReference type="InterPro" id="IPR008189">
    <property type="entry name" value="rRNA_ssu_MeTfrase_I"/>
</dbReference>
<evidence type="ECO:0000313" key="7">
    <source>
        <dbReference type="EMBL" id="AKU80135.1"/>
    </source>
</evidence>
<protein>
    <submittedName>
        <fullName evidence="7">Methyltransferase</fullName>
    </submittedName>
</protein>
<dbReference type="PIRSF" id="PIRSF005917">
    <property type="entry name" value="MTase_YraL"/>
    <property type="match status" value="1"/>
</dbReference>
<proteinExistence type="predicted"/>
<keyword evidence="3 7" id="KW-0489">Methyltransferase</keyword>
<accession>A0A0K1P770</accession>
<dbReference type="AlphaFoldDB" id="A0A0K1P770"/>
<evidence type="ECO:0000256" key="5">
    <source>
        <dbReference type="ARBA" id="ARBA00022691"/>
    </source>
</evidence>
<keyword evidence="1" id="KW-0963">Cytoplasm</keyword>
<dbReference type="GO" id="GO:0006364">
    <property type="term" value="P:rRNA processing"/>
    <property type="evidence" value="ECO:0007669"/>
    <property type="project" value="UniProtKB-KW"/>
</dbReference>
<dbReference type="InterPro" id="IPR014776">
    <property type="entry name" value="4pyrrole_Mease_sub2"/>
</dbReference>
<dbReference type="PATRIC" id="fig|216946.3.peg.919"/>
<dbReference type="Proteomes" id="UP000067243">
    <property type="component" value="Chromosome"/>
</dbReference>
<dbReference type="InterPro" id="IPR018063">
    <property type="entry name" value="SAM_MeTrfase_RsmI_CS"/>
</dbReference>
<dbReference type="Gene3D" id="3.40.1010.10">
    <property type="entry name" value="Cobalt-precorrin-4 Transmethylase, Domain 1"/>
    <property type="match status" value="1"/>
</dbReference>
<dbReference type="SUPFAM" id="SSF53790">
    <property type="entry name" value="Tetrapyrrole methylase"/>
    <property type="match status" value="1"/>
</dbReference>
<dbReference type="NCBIfam" id="TIGR00096">
    <property type="entry name" value="16S rRNA (cytidine(1402)-2'-O)-methyltransferase"/>
    <property type="match status" value="1"/>
</dbReference>
<dbReference type="OrthoDB" id="9809084at2"/>